<gene>
    <name evidence="1" type="ORF">EMK97_10570</name>
</gene>
<sequence>MKKYLIIGLTILLGTNLVVLGGVAYNRMGTPTAQLTLTERELSLPYTRGEYQENSGISLSINWRIPSKEGADYLPYNARTIDISKEELSTLGFDLDNNEDNYWRESKELYWVFEFDGDLHKAEIAKAEAHYQKAVAAFNEQADDTTKRRKKESKASLAREKNSNSRLFFIKASADYDSLAREYAKQSNILIVAGLAKPYYNSSDKSYHLRLQHLSVRNIMIPLEYTDILSTLARPDGRDANPPRYSVTVSWGNRLEPRVVDLVELKG</sequence>
<name>A0A4P6P420_9GAMM</name>
<dbReference type="RefSeq" id="WP_130601970.1">
    <property type="nucleotide sequence ID" value="NZ_CP034759.1"/>
</dbReference>
<dbReference type="Pfam" id="PF16106">
    <property type="entry name" value="DUF4824"/>
    <property type="match status" value="1"/>
</dbReference>
<dbReference type="OrthoDB" id="8557961at2"/>
<protein>
    <submittedName>
        <fullName evidence="1">DUF4824 family protein</fullName>
    </submittedName>
</protein>
<accession>A0A4P6P420</accession>
<evidence type="ECO:0000313" key="1">
    <source>
        <dbReference type="EMBL" id="QBG36123.1"/>
    </source>
</evidence>
<dbReference type="InterPro" id="IPR032249">
    <property type="entry name" value="DUF4824"/>
</dbReference>
<reference evidence="1 2" key="1">
    <citation type="submission" date="2018-12" db="EMBL/GenBank/DDBJ databases">
        <title>Complete genome of Litorilituus sediminis.</title>
        <authorList>
            <person name="Liu A."/>
            <person name="Rong J."/>
        </authorList>
    </citation>
    <scope>NUCLEOTIDE SEQUENCE [LARGE SCALE GENOMIC DNA]</scope>
    <source>
        <strain evidence="1 2">JCM 17549</strain>
    </source>
</reference>
<dbReference type="KEGG" id="lsd:EMK97_10570"/>
<organism evidence="1 2">
    <name type="scientific">Litorilituus sediminis</name>
    <dbReference type="NCBI Taxonomy" id="718192"/>
    <lineage>
        <taxon>Bacteria</taxon>
        <taxon>Pseudomonadati</taxon>
        <taxon>Pseudomonadota</taxon>
        <taxon>Gammaproteobacteria</taxon>
        <taxon>Alteromonadales</taxon>
        <taxon>Colwelliaceae</taxon>
        <taxon>Litorilituus</taxon>
    </lineage>
</organism>
<keyword evidence="2" id="KW-1185">Reference proteome</keyword>
<dbReference type="AlphaFoldDB" id="A0A4P6P420"/>
<proteinExistence type="predicted"/>
<dbReference type="EMBL" id="CP034759">
    <property type="protein sequence ID" value="QBG36123.1"/>
    <property type="molecule type" value="Genomic_DNA"/>
</dbReference>
<dbReference type="Proteomes" id="UP000290244">
    <property type="component" value="Chromosome"/>
</dbReference>
<evidence type="ECO:0000313" key="2">
    <source>
        <dbReference type="Proteomes" id="UP000290244"/>
    </source>
</evidence>